<keyword evidence="5" id="KW-1185">Reference proteome</keyword>
<evidence type="ECO:0000313" key="5">
    <source>
        <dbReference type="Proteomes" id="UP000659344"/>
    </source>
</evidence>
<dbReference type="InterPro" id="IPR012854">
    <property type="entry name" value="Cu_amine_oxidase-like_N"/>
</dbReference>
<gene>
    <name evidence="4" type="ORF">GCM10008013_21700</name>
</gene>
<proteinExistence type="predicted"/>
<dbReference type="RefSeq" id="WP_188538556.1">
    <property type="nucleotide sequence ID" value="NZ_BMFT01000001.1"/>
</dbReference>
<protein>
    <recommendedName>
        <fullName evidence="3">Copper amine oxidase-like N-terminal domain-containing protein</fullName>
    </recommendedName>
</protein>
<accession>A0ABQ1YFN6</accession>
<keyword evidence="1" id="KW-0175">Coiled coil</keyword>
<keyword evidence="2" id="KW-0732">Signal</keyword>
<dbReference type="Proteomes" id="UP000659344">
    <property type="component" value="Unassembled WGS sequence"/>
</dbReference>
<feature type="domain" description="Copper amine oxidase-like N-terminal" evidence="3">
    <location>
        <begin position="46"/>
        <end position="124"/>
    </location>
</feature>
<feature type="coiled-coil region" evidence="1">
    <location>
        <begin position="151"/>
        <end position="178"/>
    </location>
</feature>
<evidence type="ECO:0000259" key="3">
    <source>
        <dbReference type="Pfam" id="PF07833"/>
    </source>
</evidence>
<feature type="chain" id="PRO_5046416198" description="Copper amine oxidase-like N-terminal domain-containing protein" evidence="2">
    <location>
        <begin position="26"/>
        <end position="184"/>
    </location>
</feature>
<name>A0ABQ1YFN6_9BACL</name>
<evidence type="ECO:0000256" key="2">
    <source>
        <dbReference type="SAM" id="SignalP"/>
    </source>
</evidence>
<comment type="caution">
    <text evidence="4">The sequence shown here is derived from an EMBL/GenBank/DDBJ whole genome shotgun (WGS) entry which is preliminary data.</text>
</comment>
<feature type="signal peptide" evidence="2">
    <location>
        <begin position="1"/>
        <end position="25"/>
    </location>
</feature>
<evidence type="ECO:0000256" key="1">
    <source>
        <dbReference type="SAM" id="Coils"/>
    </source>
</evidence>
<sequence length="184" mass="19629">MKKWAYLLSGIVIGAVISTSGSALAAQVKSLIGKQVTGEYTVIVNSVTLADKGAIIDSRANIPVRAFADAIGAEVKVTGKTINVTTNAGSKETTTPVDPNTVNIFIGKDKQSLEASKKLLEDEMLPPIIKDRAALADEIDKLKKSGSTEGLKKKEDQLASYDAQIEKFNNELKQVEAALKALQK</sequence>
<evidence type="ECO:0000313" key="4">
    <source>
        <dbReference type="EMBL" id="GGH22938.1"/>
    </source>
</evidence>
<reference evidence="5" key="1">
    <citation type="journal article" date="2019" name="Int. J. Syst. Evol. Microbiol.">
        <title>The Global Catalogue of Microorganisms (GCM) 10K type strain sequencing project: providing services to taxonomists for standard genome sequencing and annotation.</title>
        <authorList>
            <consortium name="The Broad Institute Genomics Platform"/>
            <consortium name="The Broad Institute Genome Sequencing Center for Infectious Disease"/>
            <person name="Wu L."/>
            <person name="Ma J."/>
        </authorList>
    </citation>
    <scope>NUCLEOTIDE SEQUENCE [LARGE SCALE GENOMIC DNA]</scope>
    <source>
        <strain evidence="5">CGMCC 1.12769</strain>
    </source>
</reference>
<dbReference type="EMBL" id="BMFT01000001">
    <property type="protein sequence ID" value="GGH22938.1"/>
    <property type="molecule type" value="Genomic_DNA"/>
</dbReference>
<dbReference type="Pfam" id="PF07833">
    <property type="entry name" value="Cu_amine_oxidN1"/>
    <property type="match status" value="1"/>
</dbReference>
<organism evidence="4 5">
    <name type="scientific">Paenibacillus segetis</name>
    <dbReference type="NCBI Taxonomy" id="1325360"/>
    <lineage>
        <taxon>Bacteria</taxon>
        <taxon>Bacillati</taxon>
        <taxon>Bacillota</taxon>
        <taxon>Bacilli</taxon>
        <taxon>Bacillales</taxon>
        <taxon>Paenibacillaceae</taxon>
        <taxon>Paenibacillus</taxon>
    </lineage>
</organism>